<proteinExistence type="inferred from homology"/>
<accession>A0ABV8WIN4</accession>
<evidence type="ECO:0000313" key="5">
    <source>
        <dbReference type="Proteomes" id="UP001595778"/>
    </source>
</evidence>
<dbReference type="InterPro" id="IPR012791">
    <property type="entry name" value="3-oxoacid_CoA-transf_B"/>
</dbReference>
<dbReference type="InterPro" id="IPR004164">
    <property type="entry name" value="CoA_transf_AS"/>
</dbReference>
<feature type="region of interest" description="Disordered" evidence="3">
    <location>
        <begin position="1"/>
        <end position="44"/>
    </location>
</feature>
<dbReference type="EMBL" id="JBHSDQ010000002">
    <property type="protein sequence ID" value="MFC4395929.1"/>
    <property type="molecule type" value="Genomic_DNA"/>
</dbReference>
<reference evidence="5" key="1">
    <citation type="journal article" date="2019" name="Int. J. Syst. Evol. Microbiol.">
        <title>The Global Catalogue of Microorganisms (GCM) 10K type strain sequencing project: providing services to taxonomists for standard genome sequencing and annotation.</title>
        <authorList>
            <consortium name="The Broad Institute Genomics Platform"/>
            <consortium name="The Broad Institute Genome Sequencing Center for Infectious Disease"/>
            <person name="Wu L."/>
            <person name="Ma J."/>
        </authorList>
    </citation>
    <scope>NUCLEOTIDE SEQUENCE [LARGE SCALE GENOMIC DNA]</scope>
    <source>
        <strain evidence="5">PJ61</strain>
    </source>
</reference>
<organism evidence="4 5">
    <name type="scientific">Arthrobacter sedimenti</name>
    <dbReference type="NCBI Taxonomy" id="2694931"/>
    <lineage>
        <taxon>Bacteria</taxon>
        <taxon>Bacillati</taxon>
        <taxon>Actinomycetota</taxon>
        <taxon>Actinomycetes</taxon>
        <taxon>Micrococcales</taxon>
        <taxon>Micrococcaceae</taxon>
        <taxon>Arthrobacter</taxon>
    </lineage>
</organism>
<dbReference type="NCBIfam" id="TIGR02428">
    <property type="entry name" value="pcaJ_scoB_fam"/>
    <property type="match status" value="1"/>
</dbReference>
<sequence length="260" mass="27587">MTMDPNSPEAPRPEAVRPEYRRAGSQQHAGQGDSTSPAETKGWNRNELAARVAKELRNGQYVNLGIGMPTLIPNYIPDGVEVVLHSENGILGVGPYPAEDALDPDLINAGKETVTVNRGAAFFDSATSFGMIRGGHVDVAVLGAMEVAANGDLANWMIPGKMVKGMGGAMDLVFGAKRVIVMMEHVDRNGNPKIVQQCSLPLTGKGCVDRIITDLAVIDVVKDGGSSRLVLQELAPNVSVEDVVAATGADLFEEDRELTV</sequence>
<feature type="compositionally biased region" description="Basic and acidic residues" evidence="3">
    <location>
        <begin position="11"/>
        <end position="22"/>
    </location>
</feature>
<dbReference type="PANTHER" id="PTHR13707">
    <property type="entry name" value="KETOACID-COENZYME A TRANSFERASE"/>
    <property type="match status" value="1"/>
</dbReference>
<dbReference type="SMART" id="SM00882">
    <property type="entry name" value="CoA_trans"/>
    <property type="match status" value="1"/>
</dbReference>
<dbReference type="RefSeq" id="WP_376976940.1">
    <property type="nucleotide sequence ID" value="NZ_JBHSDQ010000002.1"/>
</dbReference>
<dbReference type="PROSITE" id="PS01274">
    <property type="entry name" value="COA_TRANSF_2"/>
    <property type="match status" value="1"/>
</dbReference>
<evidence type="ECO:0000313" key="4">
    <source>
        <dbReference type="EMBL" id="MFC4395929.1"/>
    </source>
</evidence>
<feature type="compositionally biased region" description="Polar residues" evidence="3">
    <location>
        <begin position="24"/>
        <end position="38"/>
    </location>
</feature>
<dbReference type="Proteomes" id="UP001595778">
    <property type="component" value="Unassembled WGS sequence"/>
</dbReference>
<dbReference type="GO" id="GO:0016740">
    <property type="term" value="F:transferase activity"/>
    <property type="evidence" value="ECO:0007669"/>
    <property type="project" value="UniProtKB-KW"/>
</dbReference>
<name>A0ABV8WIN4_9MICC</name>
<dbReference type="PANTHER" id="PTHR13707:SF57">
    <property type="entry name" value="SUCCINYL-COA:3-KETOACID COENZYME A TRANSFERASE SUBUNIT B-RELATED"/>
    <property type="match status" value="1"/>
</dbReference>
<dbReference type="Gene3D" id="3.40.1080.10">
    <property type="entry name" value="Glutaconate Coenzyme A-transferase"/>
    <property type="match status" value="1"/>
</dbReference>
<dbReference type="Pfam" id="PF01144">
    <property type="entry name" value="CoA_trans"/>
    <property type="match status" value="1"/>
</dbReference>
<comment type="caution">
    <text evidence="4">The sequence shown here is derived from an EMBL/GenBank/DDBJ whole genome shotgun (WGS) entry which is preliminary data.</text>
</comment>
<dbReference type="InterPro" id="IPR037171">
    <property type="entry name" value="NagB/RpiA_transferase-like"/>
</dbReference>
<evidence type="ECO:0000256" key="1">
    <source>
        <dbReference type="ARBA" id="ARBA00007047"/>
    </source>
</evidence>
<dbReference type="InterPro" id="IPR004165">
    <property type="entry name" value="CoA_trans_fam_I"/>
</dbReference>
<evidence type="ECO:0000256" key="2">
    <source>
        <dbReference type="ARBA" id="ARBA00022679"/>
    </source>
</evidence>
<evidence type="ECO:0000256" key="3">
    <source>
        <dbReference type="SAM" id="MobiDB-lite"/>
    </source>
</evidence>
<gene>
    <name evidence="4" type="ORF">ACFO0G_07485</name>
</gene>
<comment type="similarity">
    <text evidence="1">Belongs to the 3-oxoacid CoA-transferase subunit B family.</text>
</comment>
<keyword evidence="2 4" id="KW-0808">Transferase</keyword>
<dbReference type="SUPFAM" id="SSF100950">
    <property type="entry name" value="NagB/RpiA/CoA transferase-like"/>
    <property type="match status" value="1"/>
</dbReference>
<keyword evidence="5" id="KW-1185">Reference proteome</keyword>
<protein>
    <submittedName>
        <fullName evidence="4">CoA transferase subunit B</fullName>
    </submittedName>
</protein>